<keyword evidence="2" id="KW-0678">Repressor</keyword>
<evidence type="ECO:0000256" key="2">
    <source>
        <dbReference type="ARBA" id="ARBA00022491"/>
    </source>
</evidence>
<keyword evidence="6" id="KW-0804">Transcription</keyword>
<dbReference type="InterPro" id="IPR036390">
    <property type="entry name" value="WH_DNA-bd_sf"/>
</dbReference>
<feature type="binding site" evidence="7">
    <location>
        <position position="129"/>
    </location>
    <ligand>
        <name>Zn(2+)</name>
        <dbReference type="ChEBI" id="CHEBI:29105"/>
    </ligand>
</feature>
<dbReference type="Gene3D" id="3.30.1490.190">
    <property type="match status" value="1"/>
</dbReference>
<comment type="similarity">
    <text evidence="1">Belongs to the Fur family.</text>
</comment>
<dbReference type="CDD" id="cd07153">
    <property type="entry name" value="Fur_like"/>
    <property type="match status" value="1"/>
</dbReference>
<gene>
    <name evidence="8" type="ORF">KAR29_02005</name>
</gene>
<evidence type="ECO:0000256" key="1">
    <source>
        <dbReference type="ARBA" id="ARBA00007957"/>
    </source>
</evidence>
<keyword evidence="7" id="KW-0479">Metal-binding</keyword>
<sequence length="135" mass="14829">MERCEALQVLRDHKIRVTAGRKALLEEVFRRDGAFSAAELHRATEGVDLATVYRFLNLLVARGIARALRGPQGEQFFEKACVHNPVHPHFLCRKCGSVFCLPSAPLDVSLPGGGGFLVEEVSLIVRGLCPSCRDS</sequence>
<dbReference type="EMBL" id="CP072943">
    <property type="protein sequence ID" value="QTX32732.1"/>
    <property type="molecule type" value="Genomic_DNA"/>
</dbReference>
<evidence type="ECO:0000256" key="6">
    <source>
        <dbReference type="ARBA" id="ARBA00023163"/>
    </source>
</evidence>
<comment type="cofactor">
    <cofactor evidence="7">
        <name>Zn(2+)</name>
        <dbReference type="ChEBI" id="CHEBI:29105"/>
    </cofactor>
    <text evidence="7">Binds 1 zinc ion per subunit.</text>
</comment>
<dbReference type="GO" id="GO:0008270">
    <property type="term" value="F:zinc ion binding"/>
    <property type="evidence" value="ECO:0007669"/>
    <property type="project" value="TreeGrafter"/>
</dbReference>
<dbReference type="PANTHER" id="PTHR33202">
    <property type="entry name" value="ZINC UPTAKE REGULATION PROTEIN"/>
    <property type="match status" value="1"/>
</dbReference>
<dbReference type="SUPFAM" id="SSF46785">
    <property type="entry name" value="Winged helix' DNA-binding domain"/>
    <property type="match status" value="1"/>
</dbReference>
<feature type="binding site" evidence="7">
    <location>
        <position position="95"/>
    </location>
    <ligand>
        <name>Zn(2+)</name>
        <dbReference type="ChEBI" id="CHEBI:29105"/>
    </ligand>
</feature>
<dbReference type="Pfam" id="PF01475">
    <property type="entry name" value="FUR"/>
    <property type="match status" value="1"/>
</dbReference>
<evidence type="ECO:0000313" key="9">
    <source>
        <dbReference type="Proteomes" id="UP000671879"/>
    </source>
</evidence>
<dbReference type="Gene3D" id="1.10.10.10">
    <property type="entry name" value="Winged helix-like DNA-binding domain superfamily/Winged helix DNA-binding domain"/>
    <property type="match status" value="1"/>
</dbReference>
<keyword evidence="5" id="KW-0238">DNA-binding</keyword>
<dbReference type="GO" id="GO:0000976">
    <property type="term" value="F:transcription cis-regulatory region binding"/>
    <property type="evidence" value="ECO:0007669"/>
    <property type="project" value="TreeGrafter"/>
</dbReference>
<keyword evidence="3 7" id="KW-0862">Zinc</keyword>
<dbReference type="InterPro" id="IPR043135">
    <property type="entry name" value="Fur_C"/>
</dbReference>
<dbReference type="GO" id="GO:0045892">
    <property type="term" value="P:negative regulation of DNA-templated transcription"/>
    <property type="evidence" value="ECO:0007669"/>
    <property type="project" value="TreeGrafter"/>
</dbReference>
<dbReference type="Proteomes" id="UP000671879">
    <property type="component" value="Chromosome"/>
</dbReference>
<dbReference type="KEGG" id="aram:KAR29_02005"/>
<dbReference type="RefSeq" id="WP_274373985.1">
    <property type="nucleotide sequence ID" value="NZ_CP072943.1"/>
</dbReference>
<accession>A0A9Q7APY5</accession>
<dbReference type="GO" id="GO:0003700">
    <property type="term" value="F:DNA-binding transcription factor activity"/>
    <property type="evidence" value="ECO:0007669"/>
    <property type="project" value="InterPro"/>
</dbReference>
<name>A0A9Q7APY5_9BACT</name>
<evidence type="ECO:0000256" key="5">
    <source>
        <dbReference type="ARBA" id="ARBA00023125"/>
    </source>
</evidence>
<feature type="binding site" evidence="7">
    <location>
        <position position="132"/>
    </location>
    <ligand>
        <name>Zn(2+)</name>
        <dbReference type="ChEBI" id="CHEBI:29105"/>
    </ligand>
</feature>
<reference evidence="9" key="1">
    <citation type="submission" date="2021-04" db="EMBL/GenBank/DDBJ databases">
        <title>A novel Synergistetes isolate from a pyrite-forming mixed culture.</title>
        <authorList>
            <person name="Bunk B."/>
            <person name="Sproer C."/>
            <person name="Spring S."/>
            <person name="Pester M."/>
        </authorList>
    </citation>
    <scope>NUCLEOTIDE SEQUENCE [LARGE SCALE GENOMIC DNA]</scope>
    <source>
        <strain evidence="9">J.5.4.2-T.3.5.2</strain>
    </source>
</reference>
<feature type="binding site" evidence="7">
    <location>
        <position position="92"/>
    </location>
    <ligand>
        <name>Zn(2+)</name>
        <dbReference type="ChEBI" id="CHEBI:29105"/>
    </ligand>
</feature>
<keyword evidence="9" id="KW-1185">Reference proteome</keyword>
<evidence type="ECO:0000256" key="4">
    <source>
        <dbReference type="ARBA" id="ARBA00023015"/>
    </source>
</evidence>
<organism evidence="8 9">
    <name type="scientific">Aminithiophilus ramosus</name>
    <dbReference type="NCBI Taxonomy" id="3029084"/>
    <lineage>
        <taxon>Bacteria</taxon>
        <taxon>Thermotogati</taxon>
        <taxon>Synergistota</taxon>
        <taxon>Synergistia</taxon>
        <taxon>Synergistales</taxon>
        <taxon>Aminithiophilaceae</taxon>
        <taxon>Aminithiophilus</taxon>
    </lineage>
</organism>
<dbReference type="InterPro" id="IPR002481">
    <property type="entry name" value="FUR"/>
</dbReference>
<protein>
    <submittedName>
        <fullName evidence="8">Transcriptional repressor</fullName>
    </submittedName>
</protein>
<proteinExistence type="inferred from homology"/>
<evidence type="ECO:0000256" key="3">
    <source>
        <dbReference type="ARBA" id="ARBA00022833"/>
    </source>
</evidence>
<dbReference type="GO" id="GO:1900376">
    <property type="term" value="P:regulation of secondary metabolite biosynthetic process"/>
    <property type="evidence" value="ECO:0007669"/>
    <property type="project" value="TreeGrafter"/>
</dbReference>
<dbReference type="InterPro" id="IPR036388">
    <property type="entry name" value="WH-like_DNA-bd_sf"/>
</dbReference>
<dbReference type="AlphaFoldDB" id="A0A9Q7APY5"/>
<dbReference type="PANTHER" id="PTHR33202:SF7">
    <property type="entry name" value="FERRIC UPTAKE REGULATION PROTEIN"/>
    <property type="match status" value="1"/>
</dbReference>
<evidence type="ECO:0000256" key="7">
    <source>
        <dbReference type="PIRSR" id="PIRSR602481-1"/>
    </source>
</evidence>
<keyword evidence="4" id="KW-0805">Transcription regulation</keyword>
<evidence type="ECO:0000313" key="8">
    <source>
        <dbReference type="EMBL" id="QTX32732.1"/>
    </source>
</evidence>